<organism evidence="3 4">
    <name type="scientific">Mesorhizobium abyssinicae</name>
    <dbReference type="NCBI Taxonomy" id="1209958"/>
    <lineage>
        <taxon>Bacteria</taxon>
        <taxon>Pseudomonadati</taxon>
        <taxon>Pseudomonadota</taxon>
        <taxon>Alphaproteobacteria</taxon>
        <taxon>Hyphomicrobiales</taxon>
        <taxon>Phyllobacteriaceae</taxon>
        <taxon>Mesorhizobium</taxon>
    </lineage>
</organism>
<reference evidence="3 4" key="1">
    <citation type="submission" date="2023-08" db="EMBL/GenBank/DDBJ databases">
        <title>Implementing the SeqCode for naming new Mesorhizobium species isolated from Vachellia karroo root nodules.</title>
        <authorList>
            <person name="Van Lill M."/>
        </authorList>
    </citation>
    <scope>NUCLEOTIDE SEQUENCE [LARGE SCALE GENOMIC DNA]</scope>
    <source>
        <strain evidence="3 4">VK4B</strain>
    </source>
</reference>
<accession>A0ABU5AUV8</accession>
<dbReference type="Proteomes" id="UP001276564">
    <property type="component" value="Unassembled WGS sequence"/>
</dbReference>
<keyword evidence="1" id="KW-1133">Transmembrane helix</keyword>
<feature type="chain" id="PRO_5045332549" evidence="2">
    <location>
        <begin position="22"/>
        <end position="300"/>
    </location>
</feature>
<dbReference type="InterPro" id="IPR018682">
    <property type="entry name" value="DUF2167_membr"/>
</dbReference>
<keyword evidence="4" id="KW-1185">Reference proteome</keyword>
<feature type="signal peptide" evidence="2">
    <location>
        <begin position="1"/>
        <end position="21"/>
    </location>
</feature>
<keyword evidence="1" id="KW-0812">Transmembrane</keyword>
<sequence length="300" mass="32934">MNRTVFWLGLTLALSASSAFAEKSSEFFKSYQQYNDAGKAFLDKIEPRTGPIDLAEGVHLDLKGKFYFLDKKDSASVLTEAWGNPPDVGTGSVGMIFPANHDPISENNWGIELRWEKIGYVDDSDAASIDYAELLRGMQEDTRSSNDQRVKDGFQPVTLIGWASPPVYDAVNKRLHWAKELQFGTDAVHTLNYDVRFLGREGVFVMSYIATVDQLPEIRQSLDEVLGIAAFSPGKKYVDFKPGFDTVAAVGIGGLIAGKLAAKAGLLAVALIALKKFGVILLVPLAGLWRLIRRNRDASS</sequence>
<evidence type="ECO:0000313" key="3">
    <source>
        <dbReference type="EMBL" id="MDX8541095.1"/>
    </source>
</evidence>
<evidence type="ECO:0000256" key="2">
    <source>
        <dbReference type="SAM" id="SignalP"/>
    </source>
</evidence>
<dbReference type="RefSeq" id="WP_127284460.1">
    <property type="nucleotide sequence ID" value="NZ_JAVIIP010000018.1"/>
</dbReference>
<keyword evidence="2" id="KW-0732">Signal</keyword>
<gene>
    <name evidence="3" type="ORF">RFM23_26095</name>
</gene>
<protein>
    <submittedName>
        <fullName evidence="3">DUF2167 domain-containing protein</fullName>
    </submittedName>
</protein>
<dbReference type="EMBL" id="JAVIIP010000018">
    <property type="protein sequence ID" value="MDX8541095.1"/>
    <property type="molecule type" value="Genomic_DNA"/>
</dbReference>
<evidence type="ECO:0000313" key="4">
    <source>
        <dbReference type="Proteomes" id="UP001276564"/>
    </source>
</evidence>
<comment type="caution">
    <text evidence="3">The sequence shown here is derived from an EMBL/GenBank/DDBJ whole genome shotgun (WGS) entry which is preliminary data.</text>
</comment>
<name>A0ABU5AUV8_9HYPH</name>
<feature type="transmembrane region" description="Helical" evidence="1">
    <location>
        <begin position="266"/>
        <end position="292"/>
    </location>
</feature>
<dbReference type="Pfam" id="PF09935">
    <property type="entry name" value="DUF2167"/>
    <property type="match status" value="1"/>
</dbReference>
<evidence type="ECO:0000256" key="1">
    <source>
        <dbReference type="SAM" id="Phobius"/>
    </source>
</evidence>
<keyword evidence="1" id="KW-0472">Membrane</keyword>
<proteinExistence type="predicted"/>